<dbReference type="InterPro" id="IPR051531">
    <property type="entry name" value="N-acetyltransferase"/>
</dbReference>
<accession>A0A6C0G745</accession>
<reference evidence="2 3" key="1">
    <citation type="submission" date="2020-01" db="EMBL/GenBank/DDBJ databases">
        <title>Paenibacillus sp. nov., isolated from tomato rhizosphere.</title>
        <authorList>
            <person name="Weon H.-Y."/>
            <person name="Lee S.A."/>
        </authorList>
    </citation>
    <scope>NUCLEOTIDE SEQUENCE [LARGE SCALE GENOMIC DNA]</scope>
    <source>
        <strain evidence="2 3">12200R-189</strain>
    </source>
</reference>
<dbReference type="Pfam" id="PF13302">
    <property type="entry name" value="Acetyltransf_3"/>
    <property type="match status" value="1"/>
</dbReference>
<evidence type="ECO:0000313" key="3">
    <source>
        <dbReference type="Proteomes" id="UP000476064"/>
    </source>
</evidence>
<dbReference type="GO" id="GO:0008999">
    <property type="term" value="F:protein-N-terminal-alanine acetyltransferase activity"/>
    <property type="evidence" value="ECO:0007669"/>
    <property type="project" value="TreeGrafter"/>
</dbReference>
<keyword evidence="2" id="KW-0808">Transferase</keyword>
<dbReference type="AlphaFoldDB" id="A0A6C0G745"/>
<dbReference type="KEGG" id="plyc:GXP70_24655"/>
<dbReference type="GO" id="GO:0005737">
    <property type="term" value="C:cytoplasm"/>
    <property type="evidence" value="ECO:0007669"/>
    <property type="project" value="TreeGrafter"/>
</dbReference>
<dbReference type="PANTHER" id="PTHR43792:SF9">
    <property type="entry name" value="RIBOSOMAL-PROTEIN-ALANINE ACETYLTRANSFERASE"/>
    <property type="match status" value="1"/>
</dbReference>
<dbReference type="SUPFAM" id="SSF55729">
    <property type="entry name" value="Acyl-CoA N-acyltransferases (Nat)"/>
    <property type="match status" value="1"/>
</dbReference>
<dbReference type="InterPro" id="IPR000182">
    <property type="entry name" value="GNAT_dom"/>
</dbReference>
<dbReference type="PANTHER" id="PTHR43792">
    <property type="entry name" value="GNAT FAMILY, PUTATIVE (AFU_ORTHOLOGUE AFUA_3G00765)-RELATED-RELATED"/>
    <property type="match status" value="1"/>
</dbReference>
<protein>
    <submittedName>
        <fullName evidence="2">GNAT family N-acetyltransferase</fullName>
    </submittedName>
</protein>
<organism evidence="2 3">
    <name type="scientific">Paenibacillus lycopersici</name>
    <dbReference type="NCBI Taxonomy" id="2704462"/>
    <lineage>
        <taxon>Bacteria</taxon>
        <taxon>Bacillati</taxon>
        <taxon>Bacillota</taxon>
        <taxon>Bacilli</taxon>
        <taxon>Bacillales</taxon>
        <taxon>Paenibacillaceae</taxon>
        <taxon>Paenibacillus</taxon>
    </lineage>
</organism>
<dbReference type="Gene3D" id="3.40.630.30">
    <property type="match status" value="1"/>
</dbReference>
<evidence type="ECO:0000313" key="2">
    <source>
        <dbReference type="EMBL" id="QHT62855.1"/>
    </source>
</evidence>
<proteinExistence type="predicted"/>
<evidence type="ECO:0000259" key="1">
    <source>
        <dbReference type="PROSITE" id="PS51186"/>
    </source>
</evidence>
<sequence>MRFNESFQEFPMMETERLVLRELQPDDAEDYYTYFSDQEVTRFWGYDCPKDIKTVASTFVRFRNAFKRKEMIVWGIAFKETNQICGTCILGSFVRGSMANVSYNLSAEQWNKGIMIEALGAILPFGFHQLGLHRIQAMAMPENKASIRLLEKLDFKKEGLLRAYAFGSLFTDTLIYALLAEECN</sequence>
<dbReference type="Proteomes" id="UP000476064">
    <property type="component" value="Chromosome"/>
</dbReference>
<feature type="domain" description="N-acetyltransferase" evidence="1">
    <location>
        <begin position="18"/>
        <end position="181"/>
    </location>
</feature>
<gene>
    <name evidence="2" type="ORF">GXP70_24655</name>
</gene>
<keyword evidence="3" id="KW-1185">Reference proteome</keyword>
<dbReference type="InterPro" id="IPR016181">
    <property type="entry name" value="Acyl_CoA_acyltransferase"/>
</dbReference>
<dbReference type="PROSITE" id="PS51186">
    <property type="entry name" value="GNAT"/>
    <property type="match status" value="1"/>
</dbReference>
<name>A0A6C0G745_9BACL</name>
<dbReference type="RefSeq" id="WP_162359286.1">
    <property type="nucleotide sequence ID" value="NZ_CP048209.1"/>
</dbReference>
<dbReference type="EMBL" id="CP048209">
    <property type="protein sequence ID" value="QHT62855.1"/>
    <property type="molecule type" value="Genomic_DNA"/>
</dbReference>